<accession>A0ABV6RWJ8</accession>
<protein>
    <submittedName>
        <fullName evidence="6">TetR/AcrR family transcriptional regulator</fullName>
    </submittedName>
</protein>
<dbReference type="EMBL" id="JBHLTG010000007">
    <property type="protein sequence ID" value="MFC0681360.1"/>
    <property type="molecule type" value="Genomic_DNA"/>
</dbReference>
<evidence type="ECO:0000313" key="7">
    <source>
        <dbReference type="Proteomes" id="UP001589896"/>
    </source>
</evidence>
<proteinExistence type="predicted"/>
<name>A0ABV6RWJ8_9GAMM</name>
<dbReference type="SUPFAM" id="SSF46689">
    <property type="entry name" value="Homeodomain-like"/>
    <property type="match status" value="1"/>
</dbReference>
<dbReference type="Gene3D" id="1.10.357.10">
    <property type="entry name" value="Tetracycline Repressor, domain 2"/>
    <property type="match status" value="1"/>
</dbReference>
<evidence type="ECO:0000256" key="2">
    <source>
        <dbReference type="ARBA" id="ARBA00023125"/>
    </source>
</evidence>
<evidence type="ECO:0000256" key="1">
    <source>
        <dbReference type="ARBA" id="ARBA00023015"/>
    </source>
</evidence>
<dbReference type="PANTHER" id="PTHR30055:SF234">
    <property type="entry name" value="HTH-TYPE TRANSCRIPTIONAL REGULATOR BETI"/>
    <property type="match status" value="1"/>
</dbReference>
<sequence>MTNRTPERVAPEGRGDRRRAELLQAAMDCVAREGWPGLTHRKVAQHAGANAGLVHYYFGNLAGLRSAIARHASDHLILPVAEALCATTTVDQLIHTAVQITEASLDDPDGVRLLTQMITGAAHYPDVAAVVAADMTAAKARFAGHLVDLDSEWSMPGAITAAGLFIGALDGIVLHALTFGPDAAAPAAQLERLFRAVLTAPR</sequence>
<comment type="caution">
    <text evidence="6">The sequence shown here is derived from an EMBL/GenBank/DDBJ whole genome shotgun (WGS) entry which is preliminary data.</text>
</comment>
<dbReference type="Pfam" id="PF00440">
    <property type="entry name" value="TetR_N"/>
    <property type="match status" value="1"/>
</dbReference>
<feature type="DNA-binding region" description="H-T-H motif" evidence="4">
    <location>
        <begin position="39"/>
        <end position="58"/>
    </location>
</feature>
<evidence type="ECO:0000256" key="4">
    <source>
        <dbReference type="PROSITE-ProRule" id="PRU00335"/>
    </source>
</evidence>
<dbReference type="PROSITE" id="PS50977">
    <property type="entry name" value="HTH_TETR_2"/>
    <property type="match status" value="1"/>
</dbReference>
<evidence type="ECO:0000259" key="5">
    <source>
        <dbReference type="PROSITE" id="PS50977"/>
    </source>
</evidence>
<gene>
    <name evidence="6" type="ORF">ACFFGH_26310</name>
</gene>
<evidence type="ECO:0000313" key="6">
    <source>
        <dbReference type="EMBL" id="MFC0681360.1"/>
    </source>
</evidence>
<keyword evidence="2 4" id="KW-0238">DNA-binding</keyword>
<keyword evidence="7" id="KW-1185">Reference proteome</keyword>
<dbReference type="PANTHER" id="PTHR30055">
    <property type="entry name" value="HTH-TYPE TRANSCRIPTIONAL REGULATOR RUTR"/>
    <property type="match status" value="1"/>
</dbReference>
<reference evidence="6 7" key="1">
    <citation type="submission" date="2024-09" db="EMBL/GenBank/DDBJ databases">
        <authorList>
            <person name="Sun Q."/>
            <person name="Mori K."/>
        </authorList>
    </citation>
    <scope>NUCLEOTIDE SEQUENCE [LARGE SCALE GENOMIC DNA]</scope>
    <source>
        <strain evidence="6 7">KCTC 23076</strain>
    </source>
</reference>
<feature type="domain" description="HTH tetR-type" evidence="5">
    <location>
        <begin position="16"/>
        <end position="76"/>
    </location>
</feature>
<evidence type="ECO:0000256" key="3">
    <source>
        <dbReference type="ARBA" id="ARBA00023163"/>
    </source>
</evidence>
<dbReference type="InterPro" id="IPR001647">
    <property type="entry name" value="HTH_TetR"/>
</dbReference>
<keyword evidence="1" id="KW-0805">Transcription regulation</keyword>
<dbReference type="Proteomes" id="UP001589896">
    <property type="component" value="Unassembled WGS sequence"/>
</dbReference>
<keyword evidence="3" id="KW-0804">Transcription</keyword>
<dbReference type="RefSeq" id="WP_386673904.1">
    <property type="nucleotide sequence ID" value="NZ_JBHLTG010000007.1"/>
</dbReference>
<dbReference type="Pfam" id="PF17940">
    <property type="entry name" value="TetR_C_31"/>
    <property type="match status" value="1"/>
</dbReference>
<dbReference type="InterPro" id="IPR041583">
    <property type="entry name" value="TetR_C_31"/>
</dbReference>
<dbReference type="InterPro" id="IPR050109">
    <property type="entry name" value="HTH-type_TetR-like_transc_reg"/>
</dbReference>
<dbReference type="InterPro" id="IPR009057">
    <property type="entry name" value="Homeodomain-like_sf"/>
</dbReference>
<organism evidence="6 7">
    <name type="scientific">Lysobacter korlensis</name>
    <dbReference type="NCBI Taxonomy" id="553636"/>
    <lineage>
        <taxon>Bacteria</taxon>
        <taxon>Pseudomonadati</taxon>
        <taxon>Pseudomonadota</taxon>
        <taxon>Gammaproteobacteria</taxon>
        <taxon>Lysobacterales</taxon>
        <taxon>Lysobacteraceae</taxon>
        <taxon>Lysobacter</taxon>
    </lineage>
</organism>